<protein>
    <submittedName>
        <fullName evidence="1">Uncharacterized protein</fullName>
    </submittedName>
</protein>
<gene>
    <name evidence="1" type="ORF">LCGC14_2681870</name>
</gene>
<name>A0A0F9BVX2_9ZZZZ</name>
<organism evidence="1">
    <name type="scientific">marine sediment metagenome</name>
    <dbReference type="NCBI Taxonomy" id="412755"/>
    <lineage>
        <taxon>unclassified sequences</taxon>
        <taxon>metagenomes</taxon>
        <taxon>ecological metagenomes</taxon>
    </lineage>
</organism>
<evidence type="ECO:0000313" key="1">
    <source>
        <dbReference type="EMBL" id="KKK94539.1"/>
    </source>
</evidence>
<dbReference type="EMBL" id="LAZR01047299">
    <property type="protein sequence ID" value="KKK94539.1"/>
    <property type="molecule type" value="Genomic_DNA"/>
</dbReference>
<dbReference type="AlphaFoldDB" id="A0A0F9BVX2"/>
<feature type="non-terminal residue" evidence="1">
    <location>
        <position position="22"/>
    </location>
</feature>
<proteinExistence type="predicted"/>
<comment type="caution">
    <text evidence="1">The sequence shown here is derived from an EMBL/GenBank/DDBJ whole genome shotgun (WGS) entry which is preliminary data.</text>
</comment>
<reference evidence="1" key="1">
    <citation type="journal article" date="2015" name="Nature">
        <title>Complex archaea that bridge the gap between prokaryotes and eukaryotes.</title>
        <authorList>
            <person name="Spang A."/>
            <person name="Saw J.H."/>
            <person name="Jorgensen S.L."/>
            <person name="Zaremba-Niedzwiedzka K."/>
            <person name="Martijn J."/>
            <person name="Lind A.E."/>
            <person name="van Eijk R."/>
            <person name="Schleper C."/>
            <person name="Guy L."/>
            <person name="Ettema T.J."/>
        </authorList>
    </citation>
    <scope>NUCLEOTIDE SEQUENCE</scope>
</reference>
<sequence length="22" mass="2463">MRTAALPFWWWIMSGAAVALIA</sequence>
<accession>A0A0F9BVX2</accession>